<evidence type="ECO:0000256" key="8">
    <source>
        <dbReference type="ARBA" id="ARBA00022960"/>
    </source>
</evidence>
<feature type="transmembrane region" description="Helical" evidence="17">
    <location>
        <begin position="102"/>
        <end position="120"/>
    </location>
</feature>
<evidence type="ECO:0000256" key="1">
    <source>
        <dbReference type="ARBA" id="ARBA00004651"/>
    </source>
</evidence>
<dbReference type="PANTHER" id="PTHR30622:SF4">
    <property type="entry name" value="UNDECAPRENYL-DIPHOSPHATASE"/>
    <property type="match status" value="1"/>
</dbReference>
<evidence type="ECO:0000256" key="16">
    <source>
        <dbReference type="ARBA" id="ARBA00047594"/>
    </source>
</evidence>
<evidence type="ECO:0000256" key="17">
    <source>
        <dbReference type="HAMAP-Rule" id="MF_01006"/>
    </source>
</evidence>
<evidence type="ECO:0000256" key="12">
    <source>
        <dbReference type="ARBA" id="ARBA00023251"/>
    </source>
</evidence>
<proteinExistence type="inferred from homology"/>
<comment type="subcellular location">
    <subcellularLocation>
        <location evidence="1 17">Cell membrane</location>
        <topology evidence="1 17">Multi-pass membrane protein</topology>
    </subcellularLocation>
</comment>
<evidence type="ECO:0000256" key="3">
    <source>
        <dbReference type="ARBA" id="ARBA00012374"/>
    </source>
</evidence>
<comment type="catalytic activity">
    <reaction evidence="16 17">
        <text>di-trans,octa-cis-undecaprenyl diphosphate + H2O = di-trans,octa-cis-undecaprenyl phosphate + phosphate + H(+)</text>
        <dbReference type="Rhea" id="RHEA:28094"/>
        <dbReference type="ChEBI" id="CHEBI:15377"/>
        <dbReference type="ChEBI" id="CHEBI:15378"/>
        <dbReference type="ChEBI" id="CHEBI:43474"/>
        <dbReference type="ChEBI" id="CHEBI:58405"/>
        <dbReference type="ChEBI" id="CHEBI:60392"/>
        <dbReference type="EC" id="3.6.1.27"/>
    </reaction>
</comment>
<dbReference type="EC" id="3.6.1.27" evidence="3 17"/>
<evidence type="ECO:0000313" key="18">
    <source>
        <dbReference type="EMBL" id="KSU84162.1"/>
    </source>
</evidence>
<keyword evidence="9 17" id="KW-0573">Peptidoglycan synthesis</keyword>
<keyword evidence="5 17" id="KW-1003">Cell membrane</keyword>
<reference evidence="18 19" key="1">
    <citation type="journal article" date="2014" name="Antonie Van Leeuwenhoek">
        <title>Fictibacillus enclensis sp. nov., isolated from marine sediment.</title>
        <authorList>
            <person name="Dastager S.G."/>
            <person name="Mawlankar R."/>
            <person name="Srinivasan K."/>
            <person name="Tang S.K."/>
            <person name="Lee J.C."/>
            <person name="Ramana V.V."/>
            <person name="Shouche Y.S."/>
        </authorList>
    </citation>
    <scope>NUCLEOTIDE SEQUENCE [LARGE SCALE GENOMIC DNA]</scope>
    <source>
        <strain evidence="18 19">NIO-1003</strain>
    </source>
</reference>
<dbReference type="AlphaFoldDB" id="A0A0V8JAG1"/>
<keyword evidence="7 17" id="KW-0378">Hydrolase</keyword>
<evidence type="ECO:0000256" key="6">
    <source>
        <dbReference type="ARBA" id="ARBA00022692"/>
    </source>
</evidence>
<keyword evidence="13 17" id="KW-0961">Cell wall biogenesis/degradation</keyword>
<name>A0A0V8JAG1_9BACL</name>
<dbReference type="GO" id="GO:0005886">
    <property type="term" value="C:plasma membrane"/>
    <property type="evidence" value="ECO:0007669"/>
    <property type="project" value="UniProtKB-SubCell"/>
</dbReference>
<keyword evidence="19" id="KW-1185">Reference proteome</keyword>
<dbReference type="EMBL" id="LNQN01000001">
    <property type="protein sequence ID" value="KSU84162.1"/>
    <property type="molecule type" value="Genomic_DNA"/>
</dbReference>
<dbReference type="Pfam" id="PF02673">
    <property type="entry name" value="BacA"/>
    <property type="match status" value="1"/>
</dbReference>
<dbReference type="HAMAP" id="MF_01006">
    <property type="entry name" value="Undec_diphosphatase"/>
    <property type="match status" value="1"/>
</dbReference>
<dbReference type="GO" id="GO:0009252">
    <property type="term" value="P:peptidoglycan biosynthetic process"/>
    <property type="evidence" value="ECO:0007669"/>
    <property type="project" value="UniProtKB-KW"/>
</dbReference>
<protein>
    <recommendedName>
        <fullName evidence="4 17">Undecaprenyl-diphosphatase</fullName>
        <ecNumber evidence="3 17">3.6.1.27</ecNumber>
    </recommendedName>
    <alternativeName>
        <fullName evidence="15 17">Bacitracin resistance protein</fullName>
    </alternativeName>
    <alternativeName>
        <fullName evidence="14 17">Undecaprenyl pyrophosphate phosphatase</fullName>
    </alternativeName>
</protein>
<feature type="transmembrane region" description="Helical" evidence="17">
    <location>
        <begin position="41"/>
        <end position="60"/>
    </location>
</feature>
<evidence type="ECO:0000313" key="19">
    <source>
        <dbReference type="Proteomes" id="UP000054099"/>
    </source>
</evidence>
<keyword evidence="10 17" id="KW-1133">Transmembrane helix</keyword>
<dbReference type="Proteomes" id="UP000054099">
    <property type="component" value="Unassembled WGS sequence"/>
</dbReference>
<comment type="similarity">
    <text evidence="2 17">Belongs to the UppP family.</text>
</comment>
<organism evidence="18 19">
    <name type="scientific">Fictibacillus enclensis</name>
    <dbReference type="NCBI Taxonomy" id="1017270"/>
    <lineage>
        <taxon>Bacteria</taxon>
        <taxon>Bacillati</taxon>
        <taxon>Bacillota</taxon>
        <taxon>Bacilli</taxon>
        <taxon>Bacillales</taxon>
        <taxon>Fictibacillaceae</taxon>
        <taxon>Fictibacillus</taxon>
    </lineage>
</organism>
<feature type="transmembrane region" description="Helical" evidence="17">
    <location>
        <begin position="72"/>
        <end position="90"/>
    </location>
</feature>
<gene>
    <name evidence="17" type="primary">uppP</name>
    <name evidence="18" type="ORF">AS030_00915</name>
</gene>
<comment type="caution">
    <text evidence="18">The sequence shown here is derived from an EMBL/GenBank/DDBJ whole genome shotgun (WGS) entry which is preliminary data.</text>
</comment>
<keyword evidence="12 17" id="KW-0046">Antibiotic resistance</keyword>
<evidence type="ECO:0000256" key="4">
    <source>
        <dbReference type="ARBA" id="ARBA00021581"/>
    </source>
</evidence>
<evidence type="ECO:0000256" key="13">
    <source>
        <dbReference type="ARBA" id="ARBA00023316"/>
    </source>
</evidence>
<evidence type="ECO:0000256" key="7">
    <source>
        <dbReference type="ARBA" id="ARBA00022801"/>
    </source>
</evidence>
<dbReference type="GO" id="GO:0008360">
    <property type="term" value="P:regulation of cell shape"/>
    <property type="evidence" value="ECO:0007669"/>
    <property type="project" value="UniProtKB-KW"/>
</dbReference>
<comment type="function">
    <text evidence="17">Catalyzes the dephosphorylation of undecaprenyl diphosphate (UPP). Confers resistance to bacitracin.</text>
</comment>
<dbReference type="OrthoDB" id="9808289at2"/>
<keyword evidence="8 17" id="KW-0133">Cell shape</keyword>
<evidence type="ECO:0000256" key="11">
    <source>
        <dbReference type="ARBA" id="ARBA00023136"/>
    </source>
</evidence>
<feature type="transmembrane region" description="Helical" evidence="17">
    <location>
        <begin position="173"/>
        <end position="194"/>
    </location>
</feature>
<comment type="miscellaneous">
    <text evidence="17">Bacitracin is thought to be involved in the inhibition of peptidoglycan synthesis by sequestering undecaprenyl diphosphate, thereby reducing the pool of lipid carrier available.</text>
</comment>
<evidence type="ECO:0000256" key="15">
    <source>
        <dbReference type="ARBA" id="ARBA00032932"/>
    </source>
</evidence>
<feature type="transmembrane region" description="Helical" evidence="17">
    <location>
        <begin position="237"/>
        <end position="257"/>
    </location>
</feature>
<sequence>MDWIEAVVLGIIQGLTEFLPISSTGHLLLGRHFFRLDEAGLFLDSMLHIGTLIAVMTIYWKEIKELIRQPFSRLSLLLVAGTVPTVIIGLSFKDYFEEISRTGITVGWEFLATGCILWLADSMKSRGYKELEDITLMDAVLIGSFQGAAILPAVSRSGLTIAAALFRKIDRGTAAYFSFLLSIPAIAGGCLLQIKDVLGGQAEKLSFFSLFLGTVMSAVFGYLAVKWMIALVKKGSLKGFAIYVWLLGFTIIGMQAAGLF</sequence>
<keyword evidence="11 17" id="KW-0472">Membrane</keyword>
<dbReference type="PANTHER" id="PTHR30622">
    <property type="entry name" value="UNDECAPRENYL-DIPHOSPHATASE"/>
    <property type="match status" value="1"/>
</dbReference>
<dbReference type="InterPro" id="IPR003824">
    <property type="entry name" value="UppP"/>
</dbReference>
<evidence type="ECO:0000256" key="5">
    <source>
        <dbReference type="ARBA" id="ARBA00022475"/>
    </source>
</evidence>
<evidence type="ECO:0000256" key="9">
    <source>
        <dbReference type="ARBA" id="ARBA00022984"/>
    </source>
</evidence>
<dbReference type="GO" id="GO:0050380">
    <property type="term" value="F:undecaprenyl-diphosphatase activity"/>
    <property type="evidence" value="ECO:0007669"/>
    <property type="project" value="UniProtKB-UniRule"/>
</dbReference>
<feature type="transmembrane region" description="Helical" evidence="17">
    <location>
        <begin position="206"/>
        <end position="225"/>
    </location>
</feature>
<dbReference type="GO" id="GO:0071555">
    <property type="term" value="P:cell wall organization"/>
    <property type="evidence" value="ECO:0007669"/>
    <property type="project" value="UniProtKB-KW"/>
</dbReference>
<evidence type="ECO:0000256" key="10">
    <source>
        <dbReference type="ARBA" id="ARBA00022989"/>
    </source>
</evidence>
<dbReference type="GO" id="GO:0046677">
    <property type="term" value="P:response to antibiotic"/>
    <property type="evidence" value="ECO:0007669"/>
    <property type="project" value="UniProtKB-UniRule"/>
</dbReference>
<evidence type="ECO:0000256" key="14">
    <source>
        <dbReference type="ARBA" id="ARBA00032707"/>
    </source>
</evidence>
<keyword evidence="6 17" id="KW-0812">Transmembrane</keyword>
<evidence type="ECO:0000256" key="2">
    <source>
        <dbReference type="ARBA" id="ARBA00010621"/>
    </source>
</evidence>
<feature type="transmembrane region" description="Helical" evidence="17">
    <location>
        <begin position="6"/>
        <end position="29"/>
    </location>
</feature>
<dbReference type="RefSeq" id="WP_061967374.1">
    <property type="nucleotide sequence ID" value="NZ_FMAV01000001.1"/>
</dbReference>
<accession>A0A0V8JAG1</accession>